<dbReference type="NCBIfam" id="TIGR01760">
    <property type="entry name" value="tape_meas_TP901"/>
    <property type="match status" value="1"/>
</dbReference>
<accession>A0A8S5U2I3</accession>
<keyword evidence="4" id="KW-0812">Transmembrane</keyword>
<keyword evidence="2" id="KW-1188">Viral release from host cell</keyword>
<keyword evidence="4" id="KW-1133">Transmembrane helix</keyword>
<feature type="coiled-coil region" evidence="3">
    <location>
        <begin position="23"/>
        <end position="57"/>
    </location>
</feature>
<evidence type="ECO:0000256" key="2">
    <source>
        <dbReference type="ARBA" id="ARBA00022612"/>
    </source>
</evidence>
<organism evidence="6">
    <name type="scientific">Myoviridae sp. ctCdG12</name>
    <dbReference type="NCBI Taxonomy" id="2825052"/>
    <lineage>
        <taxon>Viruses</taxon>
        <taxon>Duplodnaviria</taxon>
        <taxon>Heunggongvirae</taxon>
        <taxon>Uroviricota</taxon>
        <taxon>Caudoviricetes</taxon>
    </lineage>
</organism>
<dbReference type="InterPro" id="IPR010090">
    <property type="entry name" value="Phage_tape_meas"/>
</dbReference>
<feature type="domain" description="Phage tail tape measure protein" evidence="5">
    <location>
        <begin position="166"/>
        <end position="369"/>
    </location>
</feature>
<dbReference type="PANTHER" id="PTHR37813:SF1">
    <property type="entry name" value="FELS-2 PROPHAGE PROTEIN"/>
    <property type="match status" value="1"/>
</dbReference>
<keyword evidence="3" id="KW-0175">Coiled coil</keyword>
<name>A0A8S5U2I3_9CAUD</name>
<dbReference type="Pfam" id="PF10145">
    <property type="entry name" value="PhageMin_Tail"/>
    <property type="match status" value="1"/>
</dbReference>
<dbReference type="PANTHER" id="PTHR37813">
    <property type="entry name" value="FELS-2 PROPHAGE PROTEIN"/>
    <property type="match status" value="1"/>
</dbReference>
<evidence type="ECO:0000313" key="6">
    <source>
        <dbReference type="EMBL" id="DAF88663.1"/>
    </source>
</evidence>
<dbReference type="EMBL" id="BK015990">
    <property type="protein sequence ID" value="DAF88663.1"/>
    <property type="molecule type" value="Genomic_DNA"/>
</dbReference>
<dbReference type="GO" id="GO:0098003">
    <property type="term" value="P:viral tail assembly"/>
    <property type="evidence" value="ECO:0007669"/>
    <property type="project" value="UniProtKB-KW"/>
</dbReference>
<evidence type="ECO:0000259" key="5">
    <source>
        <dbReference type="Pfam" id="PF10145"/>
    </source>
</evidence>
<evidence type="ECO:0000256" key="1">
    <source>
        <dbReference type="ARBA" id="ARBA00022465"/>
    </source>
</evidence>
<feature type="transmembrane region" description="Helical" evidence="4">
    <location>
        <begin position="510"/>
        <end position="536"/>
    </location>
</feature>
<reference evidence="6" key="1">
    <citation type="journal article" date="2021" name="Proc. Natl. Acad. Sci. U.S.A.">
        <title>A Catalog of Tens of Thousands of Viruses from Human Metagenomes Reveals Hidden Associations with Chronic Diseases.</title>
        <authorList>
            <person name="Tisza M.J."/>
            <person name="Buck C.B."/>
        </authorList>
    </citation>
    <scope>NUCLEOTIDE SEQUENCE</scope>
    <source>
        <strain evidence="6">CtCdG12</strain>
    </source>
</reference>
<keyword evidence="4" id="KW-0472">Membrane</keyword>
<keyword evidence="1" id="KW-1245">Viral tail assembly</keyword>
<evidence type="ECO:0000256" key="3">
    <source>
        <dbReference type="SAM" id="Coils"/>
    </source>
</evidence>
<sequence>MGKLMELAFSISGKLGSTFTGSTQKASQSLAQLKAEAKKLEAAVKETERAQKLLNQSFESGFTSEKTYATNMAAMKKNLMEYNNALLKNADLRAKAAGADIGEQADGKSGGMLSKAMGVAAKAISFGAIAGGIQSAVGAAVDFESAMADVRKVVDFDTPQQFKDMQQDILKLTRTLPMTAEDIAKIVASGGQAGIAKEDLLGFAESAAKMGVAFDITAEQAGDMMAKWRTAFKMNQDEVVTLADKVNYLGNTTAASAPLISEVITRIGPLGEVGGVASGEIAALGASIVGSGVSSEIAATGIKNLVLGMTAGEGATKTQADAFASLGMDATEMAKRMQVDAKGAIIDVMKAIRALDKDQQATVLKDLFGKESIGAIAPLLSNLEGLEENFNKVADAAQYGGSMNAEFQARCETTENSLQLMKNAAGELAINLGSMLLPYIKDAAEGLSSFTGGLITWVQTNPRAVARFGETAKILTALLIAYKVGVGITALSTALKAASLSTRTMTLAQAALNVAMSLNPVGLVIAGIVGLIAIGYELYTHWEEVKAFFIGLWESPAGAILSFMGGPITALIYIVSLIIANWEAVKAWFTLLWDDPAAAVTQFVDFLEEKIGVGVEWVKQKWEELKEVLAHPIDAVVNFISDGDSNAAAASGVDISANARGGIYGHGAFLTTFAEDSPEAAIPIDGSARAASLWRQTGEMMGLLPQGGGGVSLSISAPITINGNADSSVIAQIQQGIDDAVKQALARIQHERGRVSFA</sequence>
<protein>
    <submittedName>
        <fullName evidence="6">Minor tail protein</fullName>
    </submittedName>
</protein>
<feature type="transmembrane region" description="Helical" evidence="4">
    <location>
        <begin position="474"/>
        <end position="498"/>
    </location>
</feature>
<proteinExistence type="predicted"/>
<feature type="transmembrane region" description="Helical" evidence="4">
    <location>
        <begin position="556"/>
        <end position="580"/>
    </location>
</feature>
<evidence type="ECO:0000256" key="4">
    <source>
        <dbReference type="SAM" id="Phobius"/>
    </source>
</evidence>